<evidence type="ECO:0000313" key="8">
    <source>
        <dbReference type="Proteomes" id="UP001235840"/>
    </source>
</evidence>
<sequence>MSTLEQKSKAGVFETTESTFNIQAGEFCFTFLNSGDLYEAMHGEVMINQWMSNPIDGALNNLYLRIKQAEGWKVVPLLGVHSPSEVSYTKSQVHWNGKTDDVEYLVTFSLTEQGVWFWDIQLKGQKKEVDLIYAQDLGLGSKGFIRSNEAYSSQYIDHRVFEDQELGYVVCSRQNQRQPGGFPYVQQGSLTKAVGYLTDGFQFFGLSYKETNEPEALKLEHFPNEVYQYEFAFTGLKSETFELNGSTQFVFYGLFKENESEAVTALAYKTDILRARESVQSQQEQIEADSLLGDNLVKGGLEKVSLSTDIATPLIVSEMTKEEIDALYPKKLHEEYDGDTLLSFFTETYEHIVLKAKELVVERPHGHILMTGDNARMNENVLTSTTYMYGIFNSQIAVGNTSFNKMLTNARSALNVMKTSGQRIYVEMDGKYHLLTMPSLYEIGFNYSRWYYKTSEDTLVITSYTVVDSPELHVQLRSTKDKNYRYLVTNQISMGNNEYDQSFELKEEEENGFTITATEGAESCKVYPDLTYRFQLEGAQVKRMNEQRLATHVMPKSASLLVLELEPSTEWSMVIHGHVYGEQVSLKKKDMTNEIERYREFLRSVMNHFHLSQQGEAKEEVEKFNALAWWYSHNMLVHYSAPHGLEQYGGAAWGTRDVCQGPAEYFMATQKYETVKEIIKTLYSHQFEEDGNWPQWFMYDKYAYIKAGESHGDIIVWPLKILGDYLNVTQDYSILKEKVPYTSRQTFQFTEHEVSIGEHARKQLDYIRQHFLHDTHLSAYDDGDWDDTLQPANPQLKQFMVSSWTVSLTYQVIKQFSQALIQLNQAEAEELQQLAGAIEADFNTYMLETGVIPGFIYMEEPGQPELMVHPQDTKTGISYRLLPQTRSIIAELVSPEQADKQYHLIKEHFSCPDGVRLMNRPAKYTGGVSTHFQRAEQAANFGREIGLQYVHAHIRFIEAMAKLGKGDEVWQGLSVIHPIRIQDAVPNAERRQSNAYFSSSDGKFKTRYEAEEQFSLLREGNVPVKGGWRIYSSGPGIYMNQLISNALGIRIFEGSLQIDPVLPQRFNGLVFTFKIWNKPVTFSYHLGQGVADEVKVNGRSMETKVFSNRYRQGGFILSKDVLKSCLVDEENSIEIFISEVTSVA</sequence>
<dbReference type="InterPro" id="IPR052047">
    <property type="entry name" value="GH94_Enzymes"/>
</dbReference>
<evidence type="ECO:0000259" key="3">
    <source>
        <dbReference type="Pfam" id="PF17167"/>
    </source>
</evidence>
<proteinExistence type="predicted"/>
<reference evidence="7 8" key="1">
    <citation type="submission" date="2023-07" db="EMBL/GenBank/DDBJ databases">
        <title>Genomic Encyclopedia of Type Strains, Phase IV (KMG-IV): sequencing the most valuable type-strain genomes for metagenomic binning, comparative biology and taxonomic classification.</title>
        <authorList>
            <person name="Goeker M."/>
        </authorList>
    </citation>
    <scope>NUCLEOTIDE SEQUENCE [LARGE SCALE GENOMIC DNA]</scope>
    <source>
        <strain evidence="7 8">DSM 12751</strain>
    </source>
</reference>
<gene>
    <name evidence="7" type="ORF">J2S11_004332</name>
</gene>
<dbReference type="EMBL" id="JAUSTY010000030">
    <property type="protein sequence ID" value="MDQ0168370.1"/>
    <property type="molecule type" value="Genomic_DNA"/>
</dbReference>
<evidence type="ECO:0000313" key="7">
    <source>
        <dbReference type="EMBL" id="MDQ0168370.1"/>
    </source>
</evidence>
<organism evidence="7 8">
    <name type="scientific">Caldalkalibacillus horti</name>
    <dbReference type="NCBI Taxonomy" id="77523"/>
    <lineage>
        <taxon>Bacteria</taxon>
        <taxon>Bacillati</taxon>
        <taxon>Bacillota</taxon>
        <taxon>Bacilli</taxon>
        <taxon>Bacillales</taxon>
        <taxon>Bacillaceae</taxon>
        <taxon>Caldalkalibacillus</taxon>
    </lineage>
</organism>
<dbReference type="SUPFAM" id="SSF48208">
    <property type="entry name" value="Six-hairpin glycosidases"/>
    <property type="match status" value="1"/>
</dbReference>
<protein>
    <submittedName>
        <fullName evidence="7">Cellobiose phosphorylase</fullName>
    </submittedName>
</protein>
<feature type="domain" description="Glycoside phosphorylase C-terminal" evidence="5">
    <location>
        <begin position="1048"/>
        <end position="1136"/>
    </location>
</feature>
<dbReference type="Gene3D" id="2.70.98.40">
    <property type="entry name" value="Glycoside hydrolase, family 65, N-terminal domain"/>
    <property type="match status" value="1"/>
</dbReference>
<name>A0ABT9W552_9BACI</name>
<dbReference type="PANTHER" id="PTHR37469">
    <property type="entry name" value="CELLOBIONIC ACID PHOSPHORYLASE-RELATED"/>
    <property type="match status" value="1"/>
</dbReference>
<evidence type="ECO:0000259" key="5">
    <source>
        <dbReference type="Pfam" id="PF21270"/>
    </source>
</evidence>
<dbReference type="Gene3D" id="1.50.10.10">
    <property type="match status" value="1"/>
</dbReference>
<dbReference type="InterPro" id="IPR012341">
    <property type="entry name" value="6hp_glycosidase-like_sf"/>
</dbReference>
<dbReference type="RefSeq" id="WP_307398048.1">
    <property type="nucleotide sequence ID" value="NZ_BAAADK010000043.1"/>
</dbReference>
<dbReference type="Pfam" id="PF21250">
    <property type="entry name" value="SOGP_2nd"/>
    <property type="match status" value="1"/>
</dbReference>
<feature type="domain" description="Glycosyl hydrolase 94 catalytic" evidence="3">
    <location>
        <begin position="708"/>
        <end position="996"/>
    </location>
</feature>
<accession>A0ABT9W552</accession>
<keyword evidence="1" id="KW-0328">Glycosyltransferase</keyword>
<dbReference type="Pfam" id="PF21270">
    <property type="entry name" value="SOGP_4th"/>
    <property type="match status" value="1"/>
</dbReference>
<dbReference type="Proteomes" id="UP001235840">
    <property type="component" value="Unassembled WGS sequence"/>
</dbReference>
<dbReference type="InterPro" id="IPR033432">
    <property type="entry name" value="GH94_catalytic"/>
</dbReference>
<keyword evidence="8" id="KW-1185">Reference proteome</keyword>
<dbReference type="InterPro" id="IPR037018">
    <property type="entry name" value="GH65_N"/>
</dbReference>
<evidence type="ECO:0000256" key="1">
    <source>
        <dbReference type="ARBA" id="ARBA00022676"/>
    </source>
</evidence>
<dbReference type="InterPro" id="IPR048773">
    <property type="entry name" value="SOGP_C"/>
</dbReference>
<keyword evidence="2" id="KW-0808">Transferase</keyword>
<evidence type="ECO:0000259" key="6">
    <source>
        <dbReference type="Pfam" id="PF21958"/>
    </source>
</evidence>
<dbReference type="InterPro" id="IPR053831">
    <property type="entry name" value="SOGP_N"/>
</dbReference>
<evidence type="ECO:0000256" key="2">
    <source>
        <dbReference type="ARBA" id="ARBA00022679"/>
    </source>
</evidence>
<dbReference type="InterPro" id="IPR008928">
    <property type="entry name" value="6-hairpin_glycosidase_sf"/>
</dbReference>
<evidence type="ECO:0000259" key="4">
    <source>
        <dbReference type="Pfam" id="PF21250"/>
    </source>
</evidence>
<feature type="domain" description="SOGP N-terminal" evidence="6">
    <location>
        <begin position="30"/>
        <end position="253"/>
    </location>
</feature>
<dbReference type="Pfam" id="PF21958">
    <property type="entry name" value="SOGP_N"/>
    <property type="match status" value="1"/>
</dbReference>
<dbReference type="Pfam" id="PF17167">
    <property type="entry name" value="Glyco_hydro_94"/>
    <property type="match status" value="1"/>
</dbReference>
<dbReference type="InterPro" id="IPR048771">
    <property type="entry name" value="SOGP_2nd"/>
</dbReference>
<dbReference type="PANTHER" id="PTHR37469:SF2">
    <property type="entry name" value="CELLOBIONIC ACID PHOSPHORYLASE"/>
    <property type="match status" value="1"/>
</dbReference>
<feature type="domain" description="Glycoside phosphorylase super sandwich" evidence="4">
    <location>
        <begin position="328"/>
        <end position="577"/>
    </location>
</feature>
<comment type="caution">
    <text evidence="7">The sequence shown here is derived from an EMBL/GenBank/DDBJ whole genome shotgun (WGS) entry which is preliminary data.</text>
</comment>